<dbReference type="GO" id="GO:0005737">
    <property type="term" value="C:cytoplasm"/>
    <property type="evidence" value="ECO:0007669"/>
    <property type="project" value="TreeGrafter"/>
</dbReference>
<evidence type="ECO:0000256" key="1">
    <source>
        <dbReference type="ARBA" id="ARBA00007374"/>
    </source>
</evidence>
<name>A0A2G4SZC1_RHIZD</name>
<organism evidence="5 6">
    <name type="scientific">Rhizopus microsporus ATCC 52813</name>
    <dbReference type="NCBI Taxonomy" id="1340429"/>
    <lineage>
        <taxon>Eukaryota</taxon>
        <taxon>Fungi</taxon>
        <taxon>Fungi incertae sedis</taxon>
        <taxon>Mucoromycota</taxon>
        <taxon>Mucoromycotina</taxon>
        <taxon>Mucoromycetes</taxon>
        <taxon>Mucorales</taxon>
        <taxon>Mucorineae</taxon>
        <taxon>Rhizopodaceae</taxon>
        <taxon>Rhizopus</taxon>
    </lineage>
</organism>
<accession>A0A2G4SZC1</accession>
<dbReference type="GO" id="GO:0046854">
    <property type="term" value="P:phosphatidylinositol phosphate biosynthetic process"/>
    <property type="evidence" value="ECO:0007669"/>
    <property type="project" value="TreeGrafter"/>
</dbReference>
<dbReference type="AlphaFoldDB" id="A0A2G4SZC1"/>
<dbReference type="GO" id="GO:0032958">
    <property type="term" value="P:inositol phosphate biosynthetic process"/>
    <property type="evidence" value="ECO:0007669"/>
    <property type="project" value="InterPro"/>
</dbReference>
<dbReference type="GeneID" id="35439472"/>
<dbReference type="GO" id="GO:0000824">
    <property type="term" value="F:inositol-1,4,5,6-tetrakisphosphate 3-kinase activity"/>
    <property type="evidence" value="ECO:0007669"/>
    <property type="project" value="TreeGrafter"/>
</dbReference>
<evidence type="ECO:0000256" key="3">
    <source>
        <dbReference type="ARBA" id="ARBA00022777"/>
    </source>
</evidence>
<dbReference type="Proteomes" id="UP000242254">
    <property type="component" value="Unassembled WGS sequence"/>
</dbReference>
<comment type="similarity">
    <text evidence="1 4">Belongs to the inositol phosphokinase (IPK) family.</text>
</comment>
<keyword evidence="6" id="KW-1185">Reference proteome</keyword>
<keyword evidence="3 4" id="KW-0418">Kinase</keyword>
<dbReference type="RefSeq" id="XP_023467828.1">
    <property type="nucleotide sequence ID" value="XM_023608482.1"/>
</dbReference>
<dbReference type="InterPro" id="IPR005522">
    <property type="entry name" value="IPK"/>
</dbReference>
<keyword evidence="2 4" id="KW-0808">Transferase</keyword>
<reference evidence="5 6" key="1">
    <citation type="journal article" date="2016" name="Proc. Natl. Acad. Sci. U.S.A.">
        <title>Lipid metabolic changes in an early divergent fungus govern the establishment of a mutualistic symbiosis with endobacteria.</title>
        <authorList>
            <person name="Lastovetsky O.A."/>
            <person name="Gaspar M.L."/>
            <person name="Mondo S.J."/>
            <person name="LaButti K.M."/>
            <person name="Sandor L."/>
            <person name="Grigoriev I.V."/>
            <person name="Henry S.A."/>
            <person name="Pawlowska T.E."/>
        </authorList>
    </citation>
    <scope>NUCLEOTIDE SEQUENCE [LARGE SCALE GENOMIC DNA]</scope>
    <source>
        <strain evidence="5 6">ATCC 52813</strain>
    </source>
</reference>
<dbReference type="PANTHER" id="PTHR12400">
    <property type="entry name" value="INOSITOL POLYPHOSPHATE KINASE"/>
    <property type="match status" value="1"/>
</dbReference>
<evidence type="ECO:0000313" key="5">
    <source>
        <dbReference type="EMBL" id="PHZ14120.1"/>
    </source>
</evidence>
<evidence type="ECO:0000256" key="2">
    <source>
        <dbReference type="ARBA" id="ARBA00022679"/>
    </source>
</evidence>
<dbReference type="EC" id="2.7.-.-" evidence="4"/>
<dbReference type="Gene3D" id="3.30.470.160">
    <property type="entry name" value="Inositol polyphosphate kinase"/>
    <property type="match status" value="1"/>
</dbReference>
<dbReference type="Pfam" id="PF03770">
    <property type="entry name" value="IPK"/>
    <property type="match status" value="1"/>
</dbReference>
<proteinExistence type="inferred from homology"/>
<dbReference type="PANTHER" id="PTHR12400:SF103">
    <property type="entry name" value="INOSITOL POLYPHOSPHATE MULTIKINASE"/>
    <property type="match status" value="1"/>
</dbReference>
<protein>
    <recommendedName>
        <fullName evidence="4">Kinase</fullName>
        <ecNumber evidence="4">2.7.-.-</ecNumber>
    </recommendedName>
</protein>
<sequence length="345" mass="39929">MSQPFKYFDQQVAGHDKLMLLTTSTDDLMIIKPCKPKEVNFYQDAQNYLEFLDFLPQCYGTLRAATEHDLSILETSELVGDSTNCYLMESVQGLDQQEQNVCLENILHGFTRPCIMDLKMGSLLYDADASEEKRQKMISQSVNTTSSTLGLRISGLKVYDTVEHRYATYEKRFGKTRTIENTVEAIMAFLFPTSAYGLKTEEYRNYSSEDQQKKGEPIPSKYMRWIIECFIDTLQEMKEAIVSMPSLQLIGSSLLFVYEGDRAAAEKTWKYMLDEDRQKGKGKQTDEEEEDDNLAPKMCDLRLIDFAHSDWHSERQEQDPDLVKGFDNIIDILYQCLKIQRQEKL</sequence>
<dbReference type="STRING" id="1340429.A0A2G4SZC1"/>
<dbReference type="InterPro" id="IPR038286">
    <property type="entry name" value="IPK_sf"/>
</dbReference>
<evidence type="ECO:0000313" key="6">
    <source>
        <dbReference type="Proteomes" id="UP000242254"/>
    </source>
</evidence>
<evidence type="ECO:0000256" key="4">
    <source>
        <dbReference type="RuleBase" id="RU363090"/>
    </source>
</evidence>
<dbReference type="SUPFAM" id="SSF56104">
    <property type="entry name" value="SAICAR synthase-like"/>
    <property type="match status" value="1"/>
</dbReference>
<dbReference type="GO" id="GO:0008440">
    <property type="term" value="F:inositol-1,4,5-trisphosphate 3-kinase activity"/>
    <property type="evidence" value="ECO:0007669"/>
    <property type="project" value="TreeGrafter"/>
</dbReference>
<dbReference type="EMBL" id="KZ303846">
    <property type="protein sequence ID" value="PHZ14120.1"/>
    <property type="molecule type" value="Genomic_DNA"/>
</dbReference>
<dbReference type="GO" id="GO:0005634">
    <property type="term" value="C:nucleus"/>
    <property type="evidence" value="ECO:0007669"/>
    <property type="project" value="TreeGrafter"/>
</dbReference>
<gene>
    <name evidence="5" type="ORF">RHIMIDRAFT_236110</name>
</gene>